<name>A0A1H3BY92_EUBBA</name>
<evidence type="ECO:0000313" key="5">
    <source>
        <dbReference type="EMBL" id="SDX46364.1"/>
    </source>
</evidence>
<feature type="domain" description="RNA 2-O ribose methyltransferase substrate binding" evidence="4">
    <location>
        <begin position="32"/>
        <end position="108"/>
    </location>
</feature>
<dbReference type="Pfam" id="PF00588">
    <property type="entry name" value="SpoU_methylase"/>
    <property type="match status" value="1"/>
</dbReference>
<evidence type="ECO:0000259" key="4">
    <source>
        <dbReference type="SMART" id="SM00967"/>
    </source>
</evidence>
<dbReference type="InterPro" id="IPR013123">
    <property type="entry name" value="SpoU_subst-bd"/>
</dbReference>
<accession>A0A1H3BY92</accession>
<dbReference type="EMBL" id="FNOU01000002">
    <property type="protein sequence ID" value="SDX46364.1"/>
    <property type="molecule type" value="Genomic_DNA"/>
</dbReference>
<dbReference type="InterPro" id="IPR053888">
    <property type="entry name" value="MRM3-like_sub_bind"/>
</dbReference>
<dbReference type="PANTHER" id="PTHR43191:SF2">
    <property type="entry name" value="RRNA METHYLTRANSFERASE 3, MITOCHONDRIAL"/>
    <property type="match status" value="1"/>
</dbReference>
<proteinExistence type="inferred from homology"/>
<sequence>MPGSITSCNNSRVKSICALQRKKIRDTENAFIFEGIKLFREALAWEVPITDVFITPSCLQNLEADGLNLNLQSKGVETWVVDDAVMQKISLQKNPEGVLCRCQKMKNREQDLPSYVILEDIQDPGNVGTLIRTADAAGVGGIITTESTADIYNDKVIRSSMGSIFHLSVIQNVSLDNILLTLKQSGYTIIGTALEGNENFDIKDDQTFKPVIILGNESKGMKDDTKAQCDYLLRLPIYGHAESLNVSVAGGIVLYDIARKVNKR</sequence>
<comment type="similarity">
    <text evidence="1">Belongs to the class IV-like SAM-binding methyltransferase superfamily. RNA methyltransferase TrmH family.</text>
</comment>
<dbReference type="InterPro" id="IPR029064">
    <property type="entry name" value="Ribosomal_eL30-like_sf"/>
</dbReference>
<dbReference type="RefSeq" id="WP_090243057.1">
    <property type="nucleotide sequence ID" value="NZ_FNOU01000002.1"/>
</dbReference>
<dbReference type="OrthoDB" id="9794400at2"/>
<organism evidence="5 6">
    <name type="scientific">Eubacterium barkeri</name>
    <name type="common">Clostridium barkeri</name>
    <dbReference type="NCBI Taxonomy" id="1528"/>
    <lineage>
        <taxon>Bacteria</taxon>
        <taxon>Bacillati</taxon>
        <taxon>Bacillota</taxon>
        <taxon>Clostridia</taxon>
        <taxon>Eubacteriales</taxon>
        <taxon>Eubacteriaceae</taxon>
        <taxon>Eubacterium</taxon>
    </lineage>
</organism>
<dbReference type="InterPro" id="IPR029026">
    <property type="entry name" value="tRNA_m1G_MTases_N"/>
</dbReference>
<evidence type="ECO:0000256" key="1">
    <source>
        <dbReference type="ARBA" id="ARBA00007228"/>
    </source>
</evidence>
<dbReference type="Gene3D" id="3.30.1330.30">
    <property type="match status" value="1"/>
</dbReference>
<dbReference type="GO" id="GO:0008173">
    <property type="term" value="F:RNA methyltransferase activity"/>
    <property type="evidence" value="ECO:0007669"/>
    <property type="project" value="InterPro"/>
</dbReference>
<dbReference type="InterPro" id="IPR001537">
    <property type="entry name" value="SpoU_MeTrfase"/>
</dbReference>
<dbReference type="PANTHER" id="PTHR43191">
    <property type="entry name" value="RRNA METHYLTRANSFERASE 3"/>
    <property type="match status" value="1"/>
</dbReference>
<dbReference type="Gene3D" id="3.40.1280.10">
    <property type="match status" value="1"/>
</dbReference>
<dbReference type="AlphaFoldDB" id="A0A1H3BY92"/>
<keyword evidence="6" id="KW-1185">Reference proteome</keyword>
<protein>
    <submittedName>
        <fullName evidence="5">RNA methyltransferase, TrmH family</fullName>
    </submittedName>
</protein>
<dbReference type="SUPFAM" id="SSF75217">
    <property type="entry name" value="alpha/beta knot"/>
    <property type="match status" value="1"/>
</dbReference>
<dbReference type="SUPFAM" id="SSF55315">
    <property type="entry name" value="L30e-like"/>
    <property type="match status" value="1"/>
</dbReference>
<dbReference type="Pfam" id="PF22435">
    <property type="entry name" value="MRM3-like_sub_bind"/>
    <property type="match status" value="1"/>
</dbReference>
<dbReference type="GO" id="GO:0006396">
    <property type="term" value="P:RNA processing"/>
    <property type="evidence" value="ECO:0007669"/>
    <property type="project" value="InterPro"/>
</dbReference>
<dbReference type="InterPro" id="IPR051259">
    <property type="entry name" value="rRNA_Methyltransferase"/>
</dbReference>
<keyword evidence="2 5" id="KW-0489">Methyltransferase</keyword>
<dbReference type="InterPro" id="IPR029028">
    <property type="entry name" value="Alpha/beta_knot_MTases"/>
</dbReference>
<evidence type="ECO:0000313" key="6">
    <source>
        <dbReference type="Proteomes" id="UP000199652"/>
    </source>
</evidence>
<gene>
    <name evidence="5" type="ORF">SAMN04488579_102242</name>
</gene>
<evidence type="ECO:0000256" key="3">
    <source>
        <dbReference type="ARBA" id="ARBA00022679"/>
    </source>
</evidence>
<evidence type="ECO:0000256" key="2">
    <source>
        <dbReference type="ARBA" id="ARBA00022603"/>
    </source>
</evidence>
<dbReference type="Proteomes" id="UP000199652">
    <property type="component" value="Unassembled WGS sequence"/>
</dbReference>
<dbReference type="CDD" id="cd18095">
    <property type="entry name" value="SpoU-like_rRNA-MTase"/>
    <property type="match status" value="1"/>
</dbReference>
<keyword evidence="3 5" id="KW-0808">Transferase</keyword>
<dbReference type="SMART" id="SM00967">
    <property type="entry name" value="SpoU_sub_bind"/>
    <property type="match status" value="1"/>
</dbReference>
<dbReference type="GO" id="GO:0005737">
    <property type="term" value="C:cytoplasm"/>
    <property type="evidence" value="ECO:0007669"/>
    <property type="project" value="UniProtKB-ARBA"/>
</dbReference>
<dbReference type="GO" id="GO:0032259">
    <property type="term" value="P:methylation"/>
    <property type="evidence" value="ECO:0007669"/>
    <property type="project" value="UniProtKB-KW"/>
</dbReference>
<reference evidence="6" key="1">
    <citation type="submission" date="2016-10" db="EMBL/GenBank/DDBJ databases">
        <authorList>
            <person name="Varghese N."/>
            <person name="Submissions S."/>
        </authorList>
    </citation>
    <scope>NUCLEOTIDE SEQUENCE [LARGE SCALE GENOMIC DNA]</scope>
    <source>
        <strain evidence="6">VPI 5359</strain>
    </source>
</reference>
<dbReference type="GO" id="GO:0003723">
    <property type="term" value="F:RNA binding"/>
    <property type="evidence" value="ECO:0007669"/>
    <property type="project" value="InterPro"/>
</dbReference>
<dbReference type="STRING" id="1528.SAMN04488579_102242"/>